<gene>
    <name evidence="3" type="ORF">SCP_0602690</name>
</gene>
<evidence type="ECO:0000256" key="1">
    <source>
        <dbReference type="SAM" id="Phobius"/>
    </source>
</evidence>
<accession>A0A401GPY3</accession>
<keyword evidence="1" id="KW-1133">Transmembrane helix</keyword>
<keyword evidence="4" id="KW-1185">Reference proteome</keyword>
<dbReference type="InParanoid" id="A0A401GPY3"/>
<feature type="transmembrane region" description="Helical" evidence="1">
    <location>
        <begin position="12"/>
        <end position="31"/>
    </location>
</feature>
<proteinExistence type="predicted"/>
<dbReference type="OrthoDB" id="5404599at2759"/>
<dbReference type="AlphaFoldDB" id="A0A401GPY3"/>
<dbReference type="PANTHER" id="PTHR21310:SF55">
    <property type="entry name" value="AMINOGLYCOSIDE PHOSPHOTRANSFERASE DOMAIN-CONTAINING PROTEIN"/>
    <property type="match status" value="1"/>
</dbReference>
<dbReference type="STRING" id="139825.A0A401GPY3"/>
<protein>
    <recommendedName>
        <fullName evidence="2">Aminoglycoside phosphotransferase domain-containing protein</fullName>
    </recommendedName>
</protein>
<dbReference type="Pfam" id="PF01636">
    <property type="entry name" value="APH"/>
    <property type="match status" value="1"/>
</dbReference>
<dbReference type="InterPro" id="IPR002575">
    <property type="entry name" value="Aminoglycoside_PTrfase"/>
</dbReference>
<dbReference type="PANTHER" id="PTHR21310">
    <property type="entry name" value="AMINOGLYCOSIDE PHOSPHOTRANSFERASE-RELATED-RELATED"/>
    <property type="match status" value="1"/>
</dbReference>
<dbReference type="RefSeq" id="XP_027615204.1">
    <property type="nucleotide sequence ID" value="XM_027759403.1"/>
</dbReference>
<reference evidence="3 4" key="1">
    <citation type="journal article" date="2018" name="Sci. Rep.">
        <title>Genome sequence of the cauliflower mushroom Sparassis crispa (Hanabiratake) and its association with beneficial usage.</title>
        <authorList>
            <person name="Kiyama R."/>
            <person name="Furutani Y."/>
            <person name="Kawaguchi K."/>
            <person name="Nakanishi T."/>
        </authorList>
    </citation>
    <scope>NUCLEOTIDE SEQUENCE [LARGE SCALE GENOMIC DNA]</scope>
</reference>
<evidence type="ECO:0000313" key="4">
    <source>
        <dbReference type="Proteomes" id="UP000287166"/>
    </source>
</evidence>
<evidence type="ECO:0000313" key="3">
    <source>
        <dbReference type="EMBL" id="GBE84291.1"/>
    </source>
</evidence>
<name>A0A401GPY3_9APHY</name>
<organism evidence="3 4">
    <name type="scientific">Sparassis crispa</name>
    <dbReference type="NCBI Taxonomy" id="139825"/>
    <lineage>
        <taxon>Eukaryota</taxon>
        <taxon>Fungi</taxon>
        <taxon>Dikarya</taxon>
        <taxon>Basidiomycota</taxon>
        <taxon>Agaricomycotina</taxon>
        <taxon>Agaricomycetes</taxon>
        <taxon>Polyporales</taxon>
        <taxon>Sparassidaceae</taxon>
        <taxon>Sparassis</taxon>
    </lineage>
</organism>
<dbReference type="EMBL" id="BFAD01000006">
    <property type="protein sequence ID" value="GBE84291.1"/>
    <property type="molecule type" value="Genomic_DNA"/>
</dbReference>
<sequence length="221" mass="24878">MYCKFKRIDKGEVLATMFVAVNIIIPVLKILDVVGHDDSLFVVMSRIPRTPASLSFRHLDASGLALFEADLRNWLFQLRSLCPPFPVVSGYLGGPCWQYRVSADNPIGPFASIDALHQFLLSRVWGDERDEVLSLSRKSYVKPHRICLTHGELRRANLLLSNGRLSGLIDWGAAGWFPEYWDAVGGCYIAMGRHPLVPQYQDELEVENAIWSVRSAHPQNG</sequence>
<feature type="domain" description="Aminoglycoside phosphotransferase" evidence="2">
    <location>
        <begin position="25"/>
        <end position="200"/>
    </location>
</feature>
<comment type="caution">
    <text evidence="3">The sequence shown here is derived from an EMBL/GenBank/DDBJ whole genome shotgun (WGS) entry which is preliminary data.</text>
</comment>
<evidence type="ECO:0000259" key="2">
    <source>
        <dbReference type="Pfam" id="PF01636"/>
    </source>
</evidence>
<dbReference type="InterPro" id="IPR011009">
    <property type="entry name" value="Kinase-like_dom_sf"/>
</dbReference>
<keyword evidence="1" id="KW-0812">Transmembrane</keyword>
<dbReference type="InterPro" id="IPR051678">
    <property type="entry name" value="AGP_Transferase"/>
</dbReference>
<dbReference type="SUPFAM" id="SSF56112">
    <property type="entry name" value="Protein kinase-like (PK-like)"/>
    <property type="match status" value="1"/>
</dbReference>
<keyword evidence="1" id="KW-0472">Membrane</keyword>
<dbReference type="Gene3D" id="3.90.1200.10">
    <property type="match status" value="1"/>
</dbReference>
<dbReference type="Proteomes" id="UP000287166">
    <property type="component" value="Unassembled WGS sequence"/>
</dbReference>
<dbReference type="GeneID" id="38781208"/>